<reference evidence="1" key="2">
    <citation type="submission" date="2021-08" db="EMBL/GenBank/DDBJ databases">
        <authorList>
            <person name="Tani A."/>
            <person name="Ola A."/>
            <person name="Ogura Y."/>
            <person name="Katsura K."/>
            <person name="Hayashi T."/>
        </authorList>
    </citation>
    <scope>NUCLEOTIDE SEQUENCE</scope>
    <source>
        <strain evidence="1">DSM 23632</strain>
    </source>
</reference>
<evidence type="ECO:0000313" key="2">
    <source>
        <dbReference type="Proteomes" id="UP001055057"/>
    </source>
</evidence>
<dbReference type="Proteomes" id="UP001055057">
    <property type="component" value="Unassembled WGS sequence"/>
</dbReference>
<protein>
    <submittedName>
        <fullName evidence="1">Uncharacterized protein</fullName>
    </submittedName>
</protein>
<gene>
    <name evidence="1" type="ORF">MPOCJGCO_2625</name>
</gene>
<evidence type="ECO:0000313" key="1">
    <source>
        <dbReference type="EMBL" id="GJE60513.1"/>
    </source>
</evidence>
<organism evidence="1 2">
    <name type="scientific">Methylobacterium trifolii</name>
    <dbReference type="NCBI Taxonomy" id="1003092"/>
    <lineage>
        <taxon>Bacteria</taxon>
        <taxon>Pseudomonadati</taxon>
        <taxon>Pseudomonadota</taxon>
        <taxon>Alphaproteobacteria</taxon>
        <taxon>Hyphomicrobiales</taxon>
        <taxon>Methylobacteriaceae</taxon>
        <taxon>Methylobacterium</taxon>
    </lineage>
</organism>
<proteinExistence type="predicted"/>
<keyword evidence="2" id="KW-1185">Reference proteome</keyword>
<sequence length="78" mass="8289">MFDANPELHILAGALGDQLSALHRLLNAADVFDSQLGDEVYGMLTLAGMGAHQLAVRLDPAFVTIAPRPKDRAHAPSV</sequence>
<reference evidence="1" key="1">
    <citation type="journal article" date="2021" name="Front. Microbiol.">
        <title>Comprehensive Comparative Genomics and Phenotyping of Methylobacterium Species.</title>
        <authorList>
            <person name="Alessa O."/>
            <person name="Ogura Y."/>
            <person name="Fujitani Y."/>
            <person name="Takami H."/>
            <person name="Hayashi T."/>
            <person name="Sahin N."/>
            <person name="Tani A."/>
        </authorList>
    </citation>
    <scope>NUCLEOTIDE SEQUENCE</scope>
    <source>
        <strain evidence="1">DSM 23632</strain>
    </source>
</reference>
<comment type="caution">
    <text evidence="1">The sequence shown here is derived from an EMBL/GenBank/DDBJ whole genome shotgun (WGS) entry which is preliminary data.</text>
</comment>
<dbReference type="RefSeq" id="WP_238183132.1">
    <property type="nucleotide sequence ID" value="NZ_BPRB01000142.1"/>
</dbReference>
<name>A0ABQ4U0J4_9HYPH</name>
<dbReference type="EMBL" id="BPRB01000142">
    <property type="protein sequence ID" value="GJE60513.1"/>
    <property type="molecule type" value="Genomic_DNA"/>
</dbReference>
<accession>A0ABQ4U0J4</accession>